<dbReference type="Pfam" id="PF01757">
    <property type="entry name" value="Acyl_transf_3"/>
    <property type="match status" value="1"/>
</dbReference>
<evidence type="ECO:0000259" key="9">
    <source>
        <dbReference type="Pfam" id="PF01757"/>
    </source>
</evidence>
<dbReference type="PANTHER" id="PTHR40074">
    <property type="entry name" value="O-ACETYLTRANSFERASE WECH"/>
    <property type="match status" value="1"/>
</dbReference>
<dbReference type="RefSeq" id="WP_170259205.1">
    <property type="nucleotide sequence ID" value="NZ_BKAF01000018.1"/>
</dbReference>
<evidence type="ECO:0000256" key="4">
    <source>
        <dbReference type="ARBA" id="ARBA00022692"/>
    </source>
</evidence>
<feature type="transmembrane region" description="Helical" evidence="8">
    <location>
        <begin position="267"/>
        <end position="288"/>
    </location>
</feature>
<dbReference type="PANTHER" id="PTHR40074:SF4">
    <property type="entry name" value="INNER MEMBRANE PROTEIN YCFT"/>
    <property type="match status" value="1"/>
</dbReference>
<evidence type="ECO:0000256" key="1">
    <source>
        <dbReference type="ARBA" id="ARBA00004651"/>
    </source>
</evidence>
<dbReference type="GO" id="GO:0005886">
    <property type="term" value="C:plasma membrane"/>
    <property type="evidence" value="ECO:0007669"/>
    <property type="project" value="UniProtKB-SubCell"/>
</dbReference>
<evidence type="ECO:0000256" key="8">
    <source>
        <dbReference type="SAM" id="Phobius"/>
    </source>
</evidence>
<name>A0A1I3RJW2_9ACTN</name>
<feature type="transmembrane region" description="Helical" evidence="8">
    <location>
        <begin position="203"/>
        <end position="223"/>
    </location>
</feature>
<evidence type="ECO:0000256" key="6">
    <source>
        <dbReference type="ARBA" id="ARBA00023136"/>
    </source>
</evidence>
<evidence type="ECO:0000256" key="5">
    <source>
        <dbReference type="ARBA" id="ARBA00022989"/>
    </source>
</evidence>
<feature type="domain" description="Acyltransferase 3" evidence="9">
    <location>
        <begin position="10"/>
        <end position="317"/>
    </location>
</feature>
<feature type="transmembrane region" description="Helical" evidence="8">
    <location>
        <begin position="300"/>
        <end position="322"/>
    </location>
</feature>
<comment type="subcellular location">
    <subcellularLocation>
        <location evidence="1">Cell membrane</location>
        <topology evidence="1">Multi-pass membrane protein</topology>
    </subcellularLocation>
</comment>
<feature type="transmembrane region" description="Helical" evidence="8">
    <location>
        <begin position="229"/>
        <end position="247"/>
    </location>
</feature>
<feature type="region of interest" description="Disordered" evidence="7">
    <location>
        <begin position="342"/>
        <end position="363"/>
    </location>
</feature>
<sequence length="363" mass="38923">MTPSTPPRLLWPDVAKGVCILLVVLHHVSTKHYAPLVADGLGPFEDLWVGLSSALKPVRMPLFFLVSGFFAAAVVRRGWTDVRARVLRLSYVYVVWLIVLWGVFTLEVTLPTNRTQGWRELLLDVVYASTGLWFLYALALYTVLATALRHRPGVVVAVATAVSLLSSFLPLEETNRVSVLFHFTFFALGAYAPDLVRRVAAAGLSLPGLVAAYACLSLLLAPLDPPRSVELVLLSVVGLPAGITAAVELSRVARVAEPLAWLGRRTLPVYVLHMAVIAVVQHSGVVLGEGRTAASFALTAAYPLLVTALVVTVCLAAHMLAVRHGLGFLFALPRVTLAVPEGGSERPSRSLVLAPGRGPLTGL</sequence>
<keyword evidence="3" id="KW-1003">Cell membrane</keyword>
<evidence type="ECO:0000256" key="7">
    <source>
        <dbReference type="SAM" id="MobiDB-lite"/>
    </source>
</evidence>
<dbReference type="AlphaFoldDB" id="A0A1I3RJW2"/>
<feature type="transmembrane region" description="Helical" evidence="8">
    <location>
        <begin position="58"/>
        <end position="75"/>
    </location>
</feature>
<dbReference type="STRING" id="1005945.SAMN05216561_13319"/>
<evidence type="ECO:0000313" key="11">
    <source>
        <dbReference type="Proteomes" id="UP000198649"/>
    </source>
</evidence>
<organism evidence="10 11">
    <name type="scientific">Nocardioides psychrotolerans</name>
    <dbReference type="NCBI Taxonomy" id="1005945"/>
    <lineage>
        <taxon>Bacteria</taxon>
        <taxon>Bacillati</taxon>
        <taxon>Actinomycetota</taxon>
        <taxon>Actinomycetes</taxon>
        <taxon>Propionibacteriales</taxon>
        <taxon>Nocardioidaceae</taxon>
        <taxon>Nocardioides</taxon>
    </lineage>
</organism>
<dbReference type="EMBL" id="FOQG01000033">
    <property type="protein sequence ID" value="SFJ46528.1"/>
    <property type="molecule type" value="Genomic_DNA"/>
</dbReference>
<feature type="transmembrane region" description="Helical" evidence="8">
    <location>
        <begin position="126"/>
        <end position="147"/>
    </location>
</feature>
<dbReference type="Proteomes" id="UP000198649">
    <property type="component" value="Unassembled WGS sequence"/>
</dbReference>
<evidence type="ECO:0000256" key="2">
    <source>
        <dbReference type="ARBA" id="ARBA00007400"/>
    </source>
</evidence>
<evidence type="ECO:0000256" key="3">
    <source>
        <dbReference type="ARBA" id="ARBA00022475"/>
    </source>
</evidence>
<gene>
    <name evidence="10" type="ORF">SAMN05216561_13319</name>
</gene>
<dbReference type="InterPro" id="IPR002656">
    <property type="entry name" value="Acyl_transf_3_dom"/>
</dbReference>
<keyword evidence="11" id="KW-1185">Reference proteome</keyword>
<keyword evidence="4 8" id="KW-0812">Transmembrane</keyword>
<accession>A0A1I3RJW2</accession>
<feature type="transmembrane region" description="Helical" evidence="8">
    <location>
        <begin position="87"/>
        <end position="106"/>
    </location>
</feature>
<protein>
    <submittedName>
        <fullName evidence="10">Uncharacterized membrane protein YcfT</fullName>
    </submittedName>
</protein>
<comment type="similarity">
    <text evidence="2">Belongs to the acyltransferase 3 family.</text>
</comment>
<feature type="transmembrane region" description="Helical" evidence="8">
    <location>
        <begin position="177"/>
        <end position="196"/>
    </location>
</feature>
<proteinExistence type="inferred from homology"/>
<dbReference type="GO" id="GO:0016413">
    <property type="term" value="F:O-acetyltransferase activity"/>
    <property type="evidence" value="ECO:0007669"/>
    <property type="project" value="TreeGrafter"/>
</dbReference>
<feature type="transmembrane region" description="Helical" evidence="8">
    <location>
        <begin position="154"/>
        <end position="171"/>
    </location>
</feature>
<reference evidence="10 11" key="1">
    <citation type="submission" date="2016-10" db="EMBL/GenBank/DDBJ databases">
        <authorList>
            <person name="de Groot N.N."/>
        </authorList>
    </citation>
    <scope>NUCLEOTIDE SEQUENCE [LARGE SCALE GENOMIC DNA]</scope>
    <source>
        <strain evidence="10 11">CGMCC 1.11156</strain>
    </source>
</reference>
<keyword evidence="5 8" id="KW-1133">Transmembrane helix</keyword>
<keyword evidence="6 8" id="KW-0472">Membrane</keyword>
<dbReference type="GO" id="GO:0009246">
    <property type="term" value="P:enterobacterial common antigen biosynthetic process"/>
    <property type="evidence" value="ECO:0007669"/>
    <property type="project" value="TreeGrafter"/>
</dbReference>
<evidence type="ECO:0000313" key="10">
    <source>
        <dbReference type="EMBL" id="SFJ46528.1"/>
    </source>
</evidence>